<comment type="caution">
    <text evidence="6">The sequence shown here is derived from an EMBL/GenBank/DDBJ whole genome shotgun (WGS) entry which is preliminary data.</text>
</comment>
<keyword evidence="5" id="KW-1133">Transmembrane helix</keyword>
<gene>
    <name evidence="6" type="ORF">H0266_06920</name>
</gene>
<evidence type="ECO:0000313" key="7">
    <source>
        <dbReference type="Proteomes" id="UP000571017"/>
    </source>
</evidence>
<evidence type="ECO:0000256" key="2">
    <source>
        <dbReference type="ARBA" id="ARBA00005278"/>
    </source>
</evidence>
<comment type="subcellular location">
    <subcellularLocation>
        <location evidence="4">Cell membrane</location>
    </subcellularLocation>
    <subcellularLocation>
        <location evidence="1">Membrane</location>
        <topology evidence="1">Multi-pass membrane protein</topology>
    </subcellularLocation>
</comment>
<dbReference type="GO" id="GO:0009847">
    <property type="term" value="P:spore germination"/>
    <property type="evidence" value="ECO:0007669"/>
    <property type="project" value="UniProtKB-UniRule"/>
</dbReference>
<protein>
    <submittedName>
        <fullName evidence="6">Spore germination protein</fullName>
    </submittedName>
</protein>
<evidence type="ECO:0000256" key="5">
    <source>
        <dbReference type="SAM" id="Phobius"/>
    </source>
</evidence>
<keyword evidence="5" id="KW-0812">Transmembrane</keyword>
<evidence type="ECO:0000256" key="4">
    <source>
        <dbReference type="PIRNR" id="PIRNR005690"/>
    </source>
</evidence>
<name>A0A838CRR0_9BACI</name>
<feature type="transmembrane region" description="Helical" evidence="5">
    <location>
        <begin position="376"/>
        <end position="395"/>
    </location>
</feature>
<feature type="transmembrane region" description="Helical" evidence="5">
    <location>
        <begin position="280"/>
        <end position="302"/>
    </location>
</feature>
<dbReference type="GO" id="GO:0005886">
    <property type="term" value="C:plasma membrane"/>
    <property type="evidence" value="ECO:0007669"/>
    <property type="project" value="UniProtKB-SubCell"/>
</dbReference>
<organism evidence="6 7">
    <name type="scientific">Halobacillus locisalis</name>
    <dbReference type="NCBI Taxonomy" id="220753"/>
    <lineage>
        <taxon>Bacteria</taxon>
        <taxon>Bacillati</taxon>
        <taxon>Bacillota</taxon>
        <taxon>Bacilli</taxon>
        <taxon>Bacillales</taxon>
        <taxon>Bacillaceae</taxon>
        <taxon>Halobacillus</taxon>
    </lineage>
</organism>
<accession>A0A838CRR0</accession>
<dbReference type="PANTHER" id="PTHR22550:SF5">
    <property type="entry name" value="LEUCINE ZIPPER PROTEIN 4"/>
    <property type="match status" value="1"/>
</dbReference>
<reference evidence="6 7" key="1">
    <citation type="journal article" date="2004" name="Extremophiles">
        <title>Halobacillus locisalis sp. nov., a halophilic bacterium isolated from a marine solar saltern of the Yellow Sea in Korea.</title>
        <authorList>
            <person name="Yoon J.H."/>
            <person name="Kang K.H."/>
            <person name="Oh T.K."/>
            <person name="Park Y.H."/>
        </authorList>
    </citation>
    <scope>NUCLEOTIDE SEQUENCE [LARGE SCALE GENOMIC DNA]</scope>
    <source>
        <strain evidence="6 7">KCTC 3788</strain>
    </source>
</reference>
<evidence type="ECO:0000256" key="1">
    <source>
        <dbReference type="ARBA" id="ARBA00004141"/>
    </source>
</evidence>
<dbReference type="Pfam" id="PF03323">
    <property type="entry name" value="GerA"/>
    <property type="match status" value="1"/>
</dbReference>
<feature type="transmembrane region" description="Helical" evidence="5">
    <location>
        <begin position="407"/>
        <end position="431"/>
    </location>
</feature>
<dbReference type="AlphaFoldDB" id="A0A838CRR0"/>
<dbReference type="RefSeq" id="WP_181471627.1">
    <property type="nucleotide sequence ID" value="NZ_JACEFG010000001.1"/>
</dbReference>
<dbReference type="PIRSF" id="PIRSF005690">
    <property type="entry name" value="GerBA"/>
    <property type="match status" value="1"/>
</dbReference>
<proteinExistence type="inferred from homology"/>
<comment type="similarity">
    <text evidence="2 4">Belongs to the GerABKA family.</text>
</comment>
<evidence type="ECO:0000313" key="6">
    <source>
        <dbReference type="EMBL" id="MBA2174641.1"/>
    </source>
</evidence>
<dbReference type="EMBL" id="JACEFG010000001">
    <property type="protein sequence ID" value="MBA2174641.1"/>
    <property type="molecule type" value="Genomic_DNA"/>
</dbReference>
<dbReference type="PANTHER" id="PTHR22550">
    <property type="entry name" value="SPORE GERMINATION PROTEIN"/>
    <property type="match status" value="1"/>
</dbReference>
<dbReference type="Proteomes" id="UP000571017">
    <property type="component" value="Unassembled WGS sequence"/>
</dbReference>
<dbReference type="InterPro" id="IPR004995">
    <property type="entry name" value="Spore_Ger"/>
</dbReference>
<evidence type="ECO:0000256" key="3">
    <source>
        <dbReference type="ARBA" id="ARBA00023136"/>
    </source>
</evidence>
<keyword evidence="7" id="KW-1185">Reference proteome</keyword>
<dbReference type="InterPro" id="IPR050768">
    <property type="entry name" value="UPF0353/GerABKA_families"/>
</dbReference>
<sequence length="493" mass="55676">MENQVPLNKDAYIKMMKQQFNDSPDLICKTFESKHQTIIIHFVNYQVKKDYLERDLLEPLTTSRRPWSVHDLQNKIPLASSKTENSIKKITNDLIHGSVSVYIEGEPDVVLFALPNLESRALNRAETESLVFGPQISFTESLVTNLNVVRWRLDTDDLVVEKVILGERIKSEARIIYLKSLANDENVNTMRQRLTDLVVDEVEDTSVLSQLIEDSSSSVFPQLITTELPDRFCNSISKGRVGVMLDKSPTVLVGPMSFFEFFESTEDLYVRWNMGTFIRFLRFLAMFISIVLTPMYVAALTYHYEIIPASLLISLGQSRATVPFPPVIEALLLEMLIEFLREAGARLPTKVGQTMGIVGGIVLGQAAVKAGFTSNILIIVIALSALASFTAPSYLMGSAIRIIRFPMILLAGAWGLIGIVFALSFLVIHLLKQKSLGRPYLAPIYPLELRDFNDAIFRSTFQRNVKRPKYIMTKDKKRFDKTKAVEKNDVDPV</sequence>
<keyword evidence="3 4" id="KW-0472">Membrane</keyword>